<dbReference type="InterPro" id="IPR029472">
    <property type="entry name" value="Copia-like_N"/>
</dbReference>
<accession>A0A438ICA1</accession>
<proteinExistence type="predicted"/>
<dbReference type="EMBL" id="QGNW01000122">
    <property type="protein sequence ID" value="RVW94345.1"/>
    <property type="molecule type" value="Genomic_DNA"/>
</dbReference>
<sequence>MDINNRTRLTLSKAIIEALDPFSLPPLDHLVMVLISKVLKGDNYSTWSRAMIISLSTKDKIGFVTGSIKPPSSTDDSFPSWQRYGDLMVIGIPFIQR</sequence>
<feature type="domain" description="Retrotransposon Copia-like N-terminal" evidence="1">
    <location>
        <begin position="27"/>
        <end position="71"/>
    </location>
</feature>
<reference evidence="2 3" key="1">
    <citation type="journal article" date="2018" name="PLoS Genet.">
        <title>Population sequencing reveals clonal diversity and ancestral inbreeding in the grapevine cultivar Chardonnay.</title>
        <authorList>
            <person name="Roach M.J."/>
            <person name="Johnson D.L."/>
            <person name="Bohlmann J."/>
            <person name="van Vuuren H.J."/>
            <person name="Jones S.J."/>
            <person name="Pretorius I.S."/>
            <person name="Schmidt S.A."/>
            <person name="Borneman A.R."/>
        </authorList>
    </citation>
    <scope>NUCLEOTIDE SEQUENCE [LARGE SCALE GENOMIC DNA]</scope>
    <source>
        <strain evidence="3">cv. Chardonnay</strain>
        <tissue evidence="2">Leaf</tissue>
    </source>
</reference>
<dbReference type="PANTHER" id="PTHR37610:SF97">
    <property type="entry name" value="RETROTRANSPOSON GAG DOMAIN-CONTAINING PROTEIN"/>
    <property type="match status" value="1"/>
</dbReference>
<evidence type="ECO:0000313" key="3">
    <source>
        <dbReference type="Proteomes" id="UP000288805"/>
    </source>
</evidence>
<dbReference type="Proteomes" id="UP000288805">
    <property type="component" value="Unassembled WGS sequence"/>
</dbReference>
<evidence type="ECO:0000259" key="1">
    <source>
        <dbReference type="Pfam" id="PF14244"/>
    </source>
</evidence>
<evidence type="ECO:0000313" key="2">
    <source>
        <dbReference type="EMBL" id="RVW94345.1"/>
    </source>
</evidence>
<organism evidence="2 3">
    <name type="scientific">Vitis vinifera</name>
    <name type="common">Grape</name>
    <dbReference type="NCBI Taxonomy" id="29760"/>
    <lineage>
        <taxon>Eukaryota</taxon>
        <taxon>Viridiplantae</taxon>
        <taxon>Streptophyta</taxon>
        <taxon>Embryophyta</taxon>
        <taxon>Tracheophyta</taxon>
        <taxon>Spermatophyta</taxon>
        <taxon>Magnoliopsida</taxon>
        <taxon>eudicotyledons</taxon>
        <taxon>Gunneridae</taxon>
        <taxon>Pentapetalae</taxon>
        <taxon>rosids</taxon>
        <taxon>Vitales</taxon>
        <taxon>Vitaceae</taxon>
        <taxon>Viteae</taxon>
        <taxon>Vitis</taxon>
    </lineage>
</organism>
<protein>
    <recommendedName>
        <fullName evidence="1">Retrotransposon Copia-like N-terminal domain-containing protein</fullName>
    </recommendedName>
</protein>
<name>A0A438ICA1_VITVI</name>
<comment type="caution">
    <text evidence="2">The sequence shown here is derived from an EMBL/GenBank/DDBJ whole genome shotgun (WGS) entry which is preliminary data.</text>
</comment>
<dbReference type="AlphaFoldDB" id="A0A438ICA1"/>
<dbReference type="Pfam" id="PF14244">
    <property type="entry name" value="Retrotran_gag_3"/>
    <property type="match status" value="1"/>
</dbReference>
<gene>
    <name evidence="2" type="ORF">CK203_037887</name>
</gene>
<dbReference type="PANTHER" id="PTHR37610">
    <property type="entry name" value="CCHC-TYPE DOMAIN-CONTAINING PROTEIN"/>
    <property type="match status" value="1"/>
</dbReference>